<evidence type="ECO:0000313" key="1">
    <source>
        <dbReference type="EMBL" id="CAF4265222.1"/>
    </source>
</evidence>
<protein>
    <submittedName>
        <fullName evidence="1">Uncharacterized protein</fullName>
    </submittedName>
</protein>
<organism evidence="1 2">
    <name type="scientific">Rotaria magnacalcarata</name>
    <dbReference type="NCBI Taxonomy" id="392030"/>
    <lineage>
        <taxon>Eukaryota</taxon>
        <taxon>Metazoa</taxon>
        <taxon>Spiralia</taxon>
        <taxon>Gnathifera</taxon>
        <taxon>Rotifera</taxon>
        <taxon>Eurotatoria</taxon>
        <taxon>Bdelloidea</taxon>
        <taxon>Philodinida</taxon>
        <taxon>Philodinidae</taxon>
        <taxon>Rotaria</taxon>
    </lineage>
</organism>
<sequence>MQANKATLFPVSQTCPVLDIVG</sequence>
<evidence type="ECO:0000313" key="2">
    <source>
        <dbReference type="Proteomes" id="UP000663866"/>
    </source>
</evidence>
<dbReference type="Proteomes" id="UP000663866">
    <property type="component" value="Unassembled WGS sequence"/>
</dbReference>
<gene>
    <name evidence="1" type="ORF">OVN521_LOCUS29785</name>
</gene>
<comment type="caution">
    <text evidence="1">The sequence shown here is derived from an EMBL/GenBank/DDBJ whole genome shotgun (WGS) entry which is preliminary data.</text>
</comment>
<name>A0A820FPC5_9BILA</name>
<proteinExistence type="predicted"/>
<keyword evidence="2" id="KW-1185">Reference proteome</keyword>
<feature type="non-terminal residue" evidence="1">
    <location>
        <position position="22"/>
    </location>
</feature>
<reference evidence="1" key="1">
    <citation type="submission" date="2021-02" db="EMBL/GenBank/DDBJ databases">
        <authorList>
            <person name="Nowell W R."/>
        </authorList>
    </citation>
    <scope>NUCLEOTIDE SEQUENCE</scope>
</reference>
<accession>A0A820FPC5</accession>
<dbReference type="AlphaFoldDB" id="A0A820FPC5"/>
<dbReference type="EMBL" id="CAJOBG010009393">
    <property type="protein sequence ID" value="CAF4265222.1"/>
    <property type="molecule type" value="Genomic_DNA"/>
</dbReference>